<dbReference type="EMBL" id="JAVYJV010000014">
    <property type="protein sequence ID" value="KAK4355057.1"/>
    <property type="molecule type" value="Genomic_DNA"/>
</dbReference>
<reference evidence="3" key="1">
    <citation type="submission" date="2023-12" db="EMBL/GenBank/DDBJ databases">
        <title>Genome assembly of Anisodus tanguticus.</title>
        <authorList>
            <person name="Wang Y.-J."/>
        </authorList>
    </citation>
    <scope>NUCLEOTIDE SEQUENCE</scope>
    <source>
        <strain evidence="3">KB-2021</strain>
        <tissue evidence="3">Leaf</tissue>
    </source>
</reference>
<feature type="compositionally biased region" description="Polar residues" evidence="1">
    <location>
        <begin position="25"/>
        <end position="57"/>
    </location>
</feature>
<feature type="region of interest" description="Disordered" evidence="1">
    <location>
        <begin position="364"/>
        <end position="386"/>
    </location>
</feature>
<dbReference type="Pfam" id="PF14111">
    <property type="entry name" value="DUF4283"/>
    <property type="match status" value="2"/>
</dbReference>
<feature type="compositionally biased region" description="Polar residues" evidence="1">
    <location>
        <begin position="449"/>
        <end position="463"/>
    </location>
</feature>
<dbReference type="InterPro" id="IPR040256">
    <property type="entry name" value="At4g02000-like"/>
</dbReference>
<feature type="compositionally biased region" description="Pro residues" evidence="1">
    <location>
        <begin position="998"/>
        <end position="1008"/>
    </location>
</feature>
<organism evidence="3 4">
    <name type="scientific">Anisodus tanguticus</name>
    <dbReference type="NCBI Taxonomy" id="243964"/>
    <lineage>
        <taxon>Eukaryota</taxon>
        <taxon>Viridiplantae</taxon>
        <taxon>Streptophyta</taxon>
        <taxon>Embryophyta</taxon>
        <taxon>Tracheophyta</taxon>
        <taxon>Spermatophyta</taxon>
        <taxon>Magnoliopsida</taxon>
        <taxon>eudicotyledons</taxon>
        <taxon>Gunneridae</taxon>
        <taxon>Pentapetalae</taxon>
        <taxon>asterids</taxon>
        <taxon>lamiids</taxon>
        <taxon>Solanales</taxon>
        <taxon>Solanaceae</taxon>
        <taxon>Solanoideae</taxon>
        <taxon>Hyoscyameae</taxon>
        <taxon>Anisodus</taxon>
    </lineage>
</organism>
<comment type="caution">
    <text evidence="3">The sequence shown here is derived from an EMBL/GenBank/DDBJ whole genome shotgun (WGS) entry which is preliminary data.</text>
</comment>
<feature type="region of interest" description="Disordered" evidence="1">
    <location>
        <begin position="1"/>
        <end position="57"/>
    </location>
</feature>
<evidence type="ECO:0000313" key="3">
    <source>
        <dbReference type="EMBL" id="KAK4355057.1"/>
    </source>
</evidence>
<feature type="compositionally biased region" description="Polar residues" evidence="1">
    <location>
        <begin position="821"/>
        <end position="830"/>
    </location>
</feature>
<dbReference type="InterPro" id="IPR025558">
    <property type="entry name" value="DUF4283"/>
</dbReference>
<gene>
    <name evidence="3" type="ORF">RND71_027251</name>
</gene>
<dbReference type="Proteomes" id="UP001291623">
    <property type="component" value="Unassembled WGS sequence"/>
</dbReference>
<evidence type="ECO:0000259" key="2">
    <source>
        <dbReference type="Pfam" id="PF14111"/>
    </source>
</evidence>
<feature type="region of interest" description="Disordered" evidence="1">
    <location>
        <begin position="893"/>
        <end position="919"/>
    </location>
</feature>
<dbReference type="AlphaFoldDB" id="A0AAE1V4J4"/>
<proteinExistence type="predicted"/>
<dbReference type="PANTHER" id="PTHR31286">
    <property type="entry name" value="GLYCINE-RICH CELL WALL STRUCTURAL PROTEIN 1.8-LIKE"/>
    <property type="match status" value="1"/>
</dbReference>
<keyword evidence="4" id="KW-1185">Reference proteome</keyword>
<feature type="region of interest" description="Disordered" evidence="1">
    <location>
        <begin position="400"/>
        <end position="463"/>
    </location>
</feature>
<feature type="compositionally biased region" description="Low complexity" evidence="1">
    <location>
        <begin position="408"/>
        <end position="419"/>
    </location>
</feature>
<protein>
    <recommendedName>
        <fullName evidence="2">DUF4283 domain-containing protein</fullName>
    </recommendedName>
</protein>
<feature type="region of interest" description="Disordered" evidence="1">
    <location>
        <begin position="794"/>
        <end position="842"/>
    </location>
</feature>
<feature type="compositionally biased region" description="Acidic residues" evidence="1">
    <location>
        <begin position="1095"/>
        <end position="1131"/>
    </location>
</feature>
<feature type="domain" description="DUF4283" evidence="2">
    <location>
        <begin position="577"/>
        <end position="665"/>
    </location>
</feature>
<dbReference type="PANTHER" id="PTHR31286:SF179">
    <property type="entry name" value="RNASE H TYPE-1 DOMAIN-CONTAINING PROTEIN"/>
    <property type="match status" value="1"/>
</dbReference>
<feature type="domain" description="DUF4283" evidence="2">
    <location>
        <begin position="92"/>
        <end position="179"/>
    </location>
</feature>
<feature type="compositionally biased region" description="Polar residues" evidence="1">
    <location>
        <begin position="1062"/>
        <end position="1087"/>
    </location>
</feature>
<feature type="compositionally biased region" description="Polar residues" evidence="1">
    <location>
        <begin position="1013"/>
        <end position="1040"/>
    </location>
</feature>
<accession>A0AAE1V4J4</accession>
<evidence type="ECO:0000256" key="1">
    <source>
        <dbReference type="SAM" id="MobiDB-lite"/>
    </source>
</evidence>
<feature type="region of interest" description="Disordered" evidence="1">
    <location>
        <begin position="1062"/>
        <end position="1131"/>
    </location>
</feature>
<evidence type="ECO:0000313" key="4">
    <source>
        <dbReference type="Proteomes" id="UP001291623"/>
    </source>
</evidence>
<feature type="region of interest" description="Disordered" evidence="1">
    <location>
        <begin position="959"/>
        <end position="1040"/>
    </location>
</feature>
<sequence>MAIPATGRPPPEVGHHPPNPAHPLNYSNLFKSAPNLPNLSTPEIANNGGNPSPCGTTSPMSISIPIKPIVYLHGEPTVRFEKKEVEVMIHQQELNLAVIGKFSHGWPEIGLLRTLIPKQCGLKAEVNIGLLCDRHVLIRCTIAEDYDTLMLRQTFEIKEKNKPYLMRTFKWDVTFNPEEETRFAYGWISFPGLPPHFHGESSLFSMAASVGKPISIDSATRNKTRPSSARVKVEVDLLQSHPKSVLIQVGEGAEITSTQQRIRYDFLPKYCTNCKLQGHDAIGCWKLNPELRPNKGNPAVAGGLTAAGGEKKTPIPATGTMKTTSLAVGNTVQATENTILQKNTFFEISDAGNPTGILGCAGNPTGTLGGAGDPTGTLPAPSPVQAAHPPETLAVVVAAGPNPSGMAQNNSQNPNPNTSLPETTTSQNPKPPTGNHPLDIPDIAPPTKPTQNSSPLSLTRPETTLPNLTQSQSITAQPAIFGVSTFQSFRPIPAILAVTATGWPPPEVTQPPATVPPPVTYSNIITNSHKVGGGNGLAENSLGRNPSPSIPQKPITYLHGEPTIRFTNQEVASMVEQQDLKYAVVGKFSHGMPSIAFLRTAIPKQCSLKAEVNIGLLHNRHVLIRCSIEEDYVNLMSRPNFWIKENSKSLLMRTFKWDIWFTPEEETSMAVIWLSFPNLPPNFYVPSILFSIASAVGRPIAIDAATLNKTRPSCARVKVEADLLQEHPQKYNIQIMNGEEMETISYKIRYDFLPKYCTTCMLQGHDLQGCWKEHPELQSEKRNHGEDSVVAAAKGKAPNPTLPPTNPSRQNPNPKPLPTAPNHSQEWTTVTHKRKKQNTQKQPLVLTENTVLTTETAPQVVLDVGNTASSSKQPILTQILTEIGFLPTEKFFEPSRLRGRGQNPSSGGGNTTPSQVPFKPITYLHGGPTIRFNKEEIELMINQQDLRFAVEAHQIEALPDSLVGPPPHPSPNPLDLTSLTHMNVLNPSPNPHNSSPIMPYPNPSPNPKGLPNISQIIQPDNANPSLSDSGSNLNPNSQAKLNPAATTYNPIPYDPNLSFSPQPCTLNKSNSDIPSISHTKTPSVTSSARRKWCETDGEDVTDEEADGDKVEEEEMEVEEEESDDAAVEQPG</sequence>
<feature type="compositionally biased region" description="Pro residues" evidence="1">
    <location>
        <begin position="7"/>
        <end position="21"/>
    </location>
</feature>
<name>A0AAE1V4J4_9SOLA</name>